<dbReference type="Gene3D" id="1.10.3920.10">
    <property type="entry name" value="PA2201 C-terminal domain-like"/>
    <property type="match status" value="1"/>
</dbReference>
<evidence type="ECO:0000313" key="2">
    <source>
        <dbReference type="EMBL" id="GAD00161.1"/>
    </source>
</evidence>
<dbReference type="RefSeq" id="WP_016399929.1">
    <property type="nucleotide sequence ID" value="NZ_BARX01000001.1"/>
</dbReference>
<reference evidence="2" key="1">
    <citation type="journal article" date="2013" name="Genome Announc.">
        <title>Draft Genome Sequence of Agarivorans albus Strain MKT 106T, an Agarolytic Marine Bacterium.</title>
        <authorList>
            <person name="Yasuike M."/>
            <person name="Nakamura Y."/>
            <person name="Kai W."/>
            <person name="Fujiwara A."/>
            <person name="Fukui Y."/>
            <person name="Satomi M."/>
            <person name="Sano M."/>
        </authorList>
    </citation>
    <scope>NUCLEOTIDE SEQUENCE [LARGE SCALE GENOMIC DNA]</scope>
</reference>
<proteinExistence type="predicted"/>
<evidence type="ECO:0000259" key="1">
    <source>
        <dbReference type="Pfam" id="PF08929"/>
    </source>
</evidence>
<dbReference type="OrthoDB" id="6058444at2"/>
<evidence type="ECO:0000313" key="3">
    <source>
        <dbReference type="Proteomes" id="UP000014461"/>
    </source>
</evidence>
<feature type="domain" description="PoNi C-terminal" evidence="1">
    <location>
        <begin position="142"/>
        <end position="244"/>
    </location>
</feature>
<organism evidence="2 3">
    <name type="scientific">Agarivorans albus MKT 106</name>
    <dbReference type="NCBI Taxonomy" id="1331007"/>
    <lineage>
        <taxon>Bacteria</taxon>
        <taxon>Pseudomonadati</taxon>
        <taxon>Pseudomonadota</taxon>
        <taxon>Gammaproteobacteria</taxon>
        <taxon>Alteromonadales</taxon>
        <taxon>Alteromonadaceae</taxon>
        <taxon>Agarivorans</taxon>
    </lineage>
</organism>
<keyword evidence="3" id="KW-1185">Reference proteome</keyword>
<dbReference type="Pfam" id="PF08929">
    <property type="entry name" value="PoNi_C"/>
    <property type="match status" value="1"/>
</dbReference>
<dbReference type="STRING" id="1331007.AALB_0241"/>
<dbReference type="AlphaFoldDB" id="R9PPU9"/>
<dbReference type="InterPro" id="IPR015025">
    <property type="entry name" value="PoNi_C"/>
</dbReference>
<accession>R9PPU9</accession>
<dbReference type="SUPFAM" id="SSF140731">
    <property type="entry name" value="PA2201 C-terminal domain-like"/>
    <property type="match status" value="1"/>
</dbReference>
<sequence length="250" mass="29811">MLREALRDKAYYDEYVDFEEDCIQEDLEKLSSTVDSRIVVQMKVAFGLVNLFMGLMHVRYARGDDLSLFKAHLKKVLHCREQQKYFADALPPEEQKDRIGWEEIREDYMRNIFLKWLSFAYCLNMGQTYYQEVLDLIGNQGRDALFDNIAVKLGDTEREVAESVLFKRRFNKLYKVIEAEPAQRPQLMLAYLEAWYKLEGSPELHLMDTDTYKGYWCWEAALVTKLYEIDDSLYIDHQYYPKDLVHWSEQ</sequence>
<comment type="caution">
    <text evidence="2">The sequence shown here is derived from an EMBL/GenBank/DDBJ whole genome shotgun (WGS) entry which is preliminary data.</text>
</comment>
<name>R9PPU9_AGAAL</name>
<dbReference type="Proteomes" id="UP000014461">
    <property type="component" value="Unassembled WGS sequence"/>
</dbReference>
<dbReference type="EMBL" id="BARX01000001">
    <property type="protein sequence ID" value="GAD00161.1"/>
    <property type="molecule type" value="Genomic_DNA"/>
</dbReference>
<dbReference type="InterPro" id="IPR028983">
    <property type="entry name" value="PA2201-like_C"/>
</dbReference>
<protein>
    <recommendedName>
        <fullName evidence="1">PoNi C-terminal domain-containing protein</fullName>
    </recommendedName>
</protein>
<gene>
    <name evidence="2" type="ORF">AALB_0241</name>
</gene>